<evidence type="ECO:0000259" key="1">
    <source>
        <dbReference type="Pfam" id="PF01636"/>
    </source>
</evidence>
<reference evidence="2 3" key="1">
    <citation type="submission" date="2024-07" db="EMBL/GenBank/DDBJ databases">
        <title>Section-level genome sequencing and comparative genomics of Aspergillus sections Usti and Cavernicolus.</title>
        <authorList>
            <consortium name="Lawrence Berkeley National Laboratory"/>
            <person name="Nybo J.L."/>
            <person name="Vesth T.C."/>
            <person name="Theobald S."/>
            <person name="Frisvad J.C."/>
            <person name="Larsen T.O."/>
            <person name="Kjaerboelling I."/>
            <person name="Rothschild-Mancinelli K."/>
            <person name="Lyhne E.K."/>
            <person name="Kogle M.E."/>
            <person name="Barry K."/>
            <person name="Clum A."/>
            <person name="Na H."/>
            <person name="Ledsgaard L."/>
            <person name="Lin J."/>
            <person name="Lipzen A."/>
            <person name="Kuo A."/>
            <person name="Riley R."/>
            <person name="Mondo S."/>
            <person name="Labutti K."/>
            <person name="Haridas S."/>
            <person name="Pangalinan J."/>
            <person name="Salamov A.A."/>
            <person name="Simmons B.A."/>
            <person name="Magnuson J.K."/>
            <person name="Chen J."/>
            <person name="Drula E."/>
            <person name="Henrissat B."/>
            <person name="Wiebenga A."/>
            <person name="Lubbers R.J."/>
            <person name="Gomes A.C."/>
            <person name="Makela M.R."/>
            <person name="Stajich J."/>
            <person name="Grigoriev I.V."/>
            <person name="Mortensen U.H."/>
            <person name="De Vries R.P."/>
            <person name="Baker S.E."/>
            <person name="Andersen M.R."/>
        </authorList>
    </citation>
    <scope>NUCLEOTIDE SEQUENCE [LARGE SCALE GENOMIC DNA]</scope>
    <source>
        <strain evidence="2 3">CBS 123904</strain>
    </source>
</reference>
<feature type="domain" description="Aminoglycoside phosphotransferase" evidence="1">
    <location>
        <begin position="213"/>
        <end position="286"/>
    </location>
</feature>
<organism evidence="2 3">
    <name type="scientific">Aspergillus pseudoustus</name>
    <dbReference type="NCBI Taxonomy" id="1810923"/>
    <lineage>
        <taxon>Eukaryota</taxon>
        <taxon>Fungi</taxon>
        <taxon>Dikarya</taxon>
        <taxon>Ascomycota</taxon>
        <taxon>Pezizomycotina</taxon>
        <taxon>Eurotiomycetes</taxon>
        <taxon>Eurotiomycetidae</taxon>
        <taxon>Eurotiales</taxon>
        <taxon>Aspergillaceae</taxon>
        <taxon>Aspergillus</taxon>
        <taxon>Aspergillus subgen. Nidulantes</taxon>
    </lineage>
</organism>
<evidence type="ECO:0000313" key="3">
    <source>
        <dbReference type="Proteomes" id="UP001610446"/>
    </source>
</evidence>
<dbReference type="EMBL" id="JBFXLU010000376">
    <property type="protein sequence ID" value="KAL2828099.1"/>
    <property type="molecule type" value="Genomic_DNA"/>
</dbReference>
<dbReference type="Proteomes" id="UP001610446">
    <property type="component" value="Unassembled WGS sequence"/>
</dbReference>
<protein>
    <submittedName>
        <fullName evidence="2">Kinase-like domain-containing protein</fullName>
    </submittedName>
</protein>
<proteinExistence type="predicted"/>
<sequence>MSDQDVKDAVSKELADSPYPCATLTQLSGGTANFVYRGVLAEPLQDGTTTVIVKHAEDYIASNRDFKLSAQRSLVEEAALRGLNAFPSVTTTNNSADGTKYQITVKTPGLLHFNPTTYTQVMEDLPSALDLKTFILSPTVSGSVSKEWALSIGRALGIWLRSFHVWIADAAQAEEVAAGFEKNETMKKLKFSINYDSLLNMIGAYPDLLEGSRELFERVRERAAAELEEGSGGAFGPIHGDFWSGNVLIPKTALDQPLPVTPLYITDWELAQVGSRALDLGQMLAELYQLKHYKEIDAGLWVIEGFAEGYDEISEEIAFRTLIHVGVHFIFFGSTVAGWGTPEQVRDLVRVGRDLITKASEKDRTAFQGEIWEVLFRA</sequence>
<dbReference type="SUPFAM" id="SSF56112">
    <property type="entry name" value="Protein kinase-like (PK-like)"/>
    <property type="match status" value="1"/>
</dbReference>
<accession>A0ABR4IK00</accession>
<name>A0ABR4IK00_9EURO</name>
<dbReference type="Gene3D" id="3.90.1200.10">
    <property type="match status" value="1"/>
</dbReference>
<gene>
    <name evidence="2" type="ORF">BJY01DRAFT_133767</name>
</gene>
<dbReference type="InterPro" id="IPR011009">
    <property type="entry name" value="Kinase-like_dom_sf"/>
</dbReference>
<dbReference type="Gene3D" id="3.30.200.20">
    <property type="entry name" value="Phosphorylase Kinase, domain 1"/>
    <property type="match status" value="1"/>
</dbReference>
<comment type="caution">
    <text evidence="2">The sequence shown here is derived from an EMBL/GenBank/DDBJ whole genome shotgun (WGS) entry which is preliminary data.</text>
</comment>
<dbReference type="Pfam" id="PF01636">
    <property type="entry name" value="APH"/>
    <property type="match status" value="1"/>
</dbReference>
<dbReference type="InterPro" id="IPR002575">
    <property type="entry name" value="Aminoglycoside_PTrfase"/>
</dbReference>
<evidence type="ECO:0000313" key="2">
    <source>
        <dbReference type="EMBL" id="KAL2828099.1"/>
    </source>
</evidence>
<keyword evidence="3" id="KW-1185">Reference proteome</keyword>